<evidence type="ECO:0000313" key="3">
    <source>
        <dbReference type="Proteomes" id="UP000253034"/>
    </source>
</evidence>
<dbReference type="Proteomes" id="UP000253034">
    <property type="component" value="Unassembled WGS sequence"/>
</dbReference>
<dbReference type="PANTHER" id="PTHR32097:SF15">
    <property type="entry name" value="STRESS RESPONSE PROTEIN SCP2"/>
    <property type="match status" value="1"/>
</dbReference>
<evidence type="ECO:0000313" key="2">
    <source>
        <dbReference type="EMBL" id="RCX17600.1"/>
    </source>
</evidence>
<dbReference type="CDD" id="cd06974">
    <property type="entry name" value="TerD_like"/>
    <property type="match status" value="1"/>
</dbReference>
<organism evidence="2 3">
    <name type="scientific">Anaerobacterium chartisolvens</name>
    <dbReference type="NCBI Taxonomy" id="1297424"/>
    <lineage>
        <taxon>Bacteria</taxon>
        <taxon>Bacillati</taxon>
        <taxon>Bacillota</taxon>
        <taxon>Clostridia</taxon>
        <taxon>Eubacteriales</taxon>
        <taxon>Oscillospiraceae</taxon>
        <taxon>Anaerobacterium</taxon>
    </lineage>
</organism>
<sequence length="191" mass="21251">MAVNLKKGEKVNLSKCDKKLKRILVGLRWREIPSFKGQSVDCDAFAILLDKDKKLMSGNDVVYHANLEHSSKSVLHGGDNLKGSNTASDCEQIFVELSKIPQQVHFIVFAVSIYKAEEKKQDFGVVEGARVQVLNAESNETLCIYDLTDSYSKMTSVIVAELCRAGDGWCFHAVGQGTCDKGIGDVFRRYR</sequence>
<dbReference type="AlphaFoldDB" id="A0A369B7V2"/>
<gene>
    <name evidence="2" type="ORF">DFR58_107147</name>
</gene>
<evidence type="ECO:0000259" key="1">
    <source>
        <dbReference type="Pfam" id="PF02342"/>
    </source>
</evidence>
<dbReference type="RefSeq" id="WP_114297309.1">
    <property type="nucleotide sequence ID" value="NZ_QPJT01000007.1"/>
</dbReference>
<reference evidence="2 3" key="1">
    <citation type="submission" date="2018-07" db="EMBL/GenBank/DDBJ databases">
        <title>Genomic Encyclopedia of Type Strains, Phase IV (KMG-IV): sequencing the most valuable type-strain genomes for metagenomic binning, comparative biology and taxonomic classification.</title>
        <authorList>
            <person name="Goeker M."/>
        </authorList>
    </citation>
    <scope>NUCLEOTIDE SEQUENCE [LARGE SCALE GENOMIC DNA]</scope>
    <source>
        <strain evidence="2 3">DSM 27016</strain>
    </source>
</reference>
<dbReference type="Pfam" id="PF02342">
    <property type="entry name" value="TerD"/>
    <property type="match status" value="1"/>
</dbReference>
<dbReference type="OrthoDB" id="4123258at2"/>
<comment type="caution">
    <text evidence="2">The sequence shown here is derived from an EMBL/GenBank/DDBJ whole genome shotgun (WGS) entry which is preliminary data.</text>
</comment>
<feature type="domain" description="TerD" evidence="1">
    <location>
        <begin position="1"/>
        <end position="190"/>
    </location>
</feature>
<name>A0A369B7V2_9FIRM</name>
<dbReference type="InterPro" id="IPR051324">
    <property type="entry name" value="Stress/Tellurium_Resist"/>
</dbReference>
<dbReference type="PANTHER" id="PTHR32097">
    <property type="entry name" value="CAMP-BINDING PROTEIN 1-RELATED"/>
    <property type="match status" value="1"/>
</dbReference>
<dbReference type="Gene3D" id="2.60.60.30">
    <property type="entry name" value="sav2460 like domains"/>
    <property type="match status" value="1"/>
</dbReference>
<proteinExistence type="predicted"/>
<accession>A0A369B7V2</accession>
<protein>
    <submittedName>
        <fullName evidence="2">Stress response protein SCP2</fullName>
    </submittedName>
</protein>
<dbReference type="EMBL" id="QPJT01000007">
    <property type="protein sequence ID" value="RCX17600.1"/>
    <property type="molecule type" value="Genomic_DNA"/>
</dbReference>
<keyword evidence="3" id="KW-1185">Reference proteome</keyword>
<dbReference type="InterPro" id="IPR003325">
    <property type="entry name" value="TerD"/>
</dbReference>